<dbReference type="PROSITE" id="PS50206">
    <property type="entry name" value="RHODANESE_3"/>
    <property type="match status" value="2"/>
</dbReference>
<dbReference type="InterPro" id="IPR001763">
    <property type="entry name" value="Rhodanese-like_dom"/>
</dbReference>
<dbReference type="GO" id="GO:0050313">
    <property type="term" value="F:sulfur dioxygenase activity"/>
    <property type="evidence" value="ECO:0007669"/>
    <property type="project" value="InterPro"/>
</dbReference>
<dbReference type="AlphaFoldDB" id="A0A5B9Q474"/>
<dbReference type="InterPro" id="IPR036873">
    <property type="entry name" value="Rhodanese-like_dom_sf"/>
</dbReference>
<dbReference type="SUPFAM" id="SSF52821">
    <property type="entry name" value="Rhodanese/Cell cycle control phosphatase"/>
    <property type="match status" value="2"/>
</dbReference>
<dbReference type="GO" id="GO:0046872">
    <property type="term" value="F:metal ion binding"/>
    <property type="evidence" value="ECO:0007669"/>
    <property type="project" value="UniProtKB-KW"/>
</dbReference>
<dbReference type="Proteomes" id="UP000323917">
    <property type="component" value="Chromosome"/>
</dbReference>
<dbReference type="SMART" id="SM00849">
    <property type="entry name" value="Lactamase_B"/>
    <property type="match status" value="1"/>
</dbReference>
<organism evidence="4 5">
    <name type="scientific">Bythopirellula goksoeyrii</name>
    <dbReference type="NCBI Taxonomy" id="1400387"/>
    <lineage>
        <taxon>Bacteria</taxon>
        <taxon>Pseudomonadati</taxon>
        <taxon>Planctomycetota</taxon>
        <taxon>Planctomycetia</taxon>
        <taxon>Pirellulales</taxon>
        <taxon>Lacipirellulaceae</taxon>
        <taxon>Bythopirellula</taxon>
    </lineage>
</organism>
<dbReference type="SMART" id="SM00450">
    <property type="entry name" value="RHOD"/>
    <property type="match status" value="2"/>
</dbReference>
<dbReference type="SUPFAM" id="SSF56281">
    <property type="entry name" value="Metallo-hydrolase/oxidoreductase"/>
    <property type="match status" value="1"/>
</dbReference>
<proteinExistence type="predicted"/>
<dbReference type="Gene3D" id="3.40.250.10">
    <property type="entry name" value="Rhodanese-like domain"/>
    <property type="match status" value="2"/>
</dbReference>
<dbReference type="GO" id="GO:0006749">
    <property type="term" value="P:glutathione metabolic process"/>
    <property type="evidence" value="ECO:0007669"/>
    <property type="project" value="InterPro"/>
</dbReference>
<evidence type="ECO:0000259" key="3">
    <source>
        <dbReference type="PROSITE" id="PS50206"/>
    </source>
</evidence>
<keyword evidence="1" id="KW-0479">Metal-binding</keyword>
<dbReference type="InterPro" id="IPR051682">
    <property type="entry name" value="Mito_Persulfide_Diox"/>
</dbReference>
<dbReference type="RefSeq" id="WP_148072550.1">
    <property type="nucleotide sequence ID" value="NZ_CP042913.1"/>
</dbReference>
<dbReference type="GO" id="GO:0016787">
    <property type="term" value="F:hydrolase activity"/>
    <property type="evidence" value="ECO:0007669"/>
    <property type="project" value="UniProtKB-KW"/>
</dbReference>
<evidence type="ECO:0000256" key="1">
    <source>
        <dbReference type="ARBA" id="ARBA00022723"/>
    </source>
</evidence>
<name>A0A5B9Q474_9BACT</name>
<keyword evidence="5" id="KW-1185">Reference proteome</keyword>
<dbReference type="InterPro" id="IPR044528">
    <property type="entry name" value="POD-like_MBL-fold"/>
</dbReference>
<feature type="region of interest" description="Disordered" evidence="2">
    <location>
        <begin position="464"/>
        <end position="484"/>
    </location>
</feature>
<dbReference type="InterPro" id="IPR036866">
    <property type="entry name" value="RibonucZ/Hydroxyglut_hydro"/>
</dbReference>
<dbReference type="Pfam" id="PF00581">
    <property type="entry name" value="Rhodanese"/>
    <property type="match status" value="2"/>
</dbReference>
<dbReference type="FunFam" id="3.40.250.10:FF:000049">
    <property type="entry name" value="Phage shock protein E"/>
    <property type="match status" value="1"/>
</dbReference>
<dbReference type="EC" id="3.-.-.-" evidence="4"/>
<dbReference type="PANTHER" id="PTHR43084:SF1">
    <property type="entry name" value="PERSULFIDE DIOXYGENASE ETHE1, MITOCHONDRIAL"/>
    <property type="match status" value="1"/>
</dbReference>
<feature type="domain" description="Rhodanese" evidence="3">
    <location>
        <begin position="274"/>
        <end position="365"/>
    </location>
</feature>
<sequence>MFFHQRFVPGLAIYSYIVGDEKTKEAAVIDPTRDVNDFLEIASREGLHIRHVLETHVHADFVSGSRELKARLGDGVTIHASGLGGKEWTPPYADHVVKNSEEISLGSIRLKAIHTPGHTLEHLSWALFDESRSSDTPWLIFTGDFVFVGDVGRPDLLGEEARKELAHQLYRSVFETLPILPGFTEIFPGHGAGSLCGKAIGSRSSSTLGYERRFNAALVEKPEKEWIADLMDQMPLSPPYFARMKRVNKEGPPVIGPELPGQRRWSAKEVHERMCENCLIVDVRSKESFAAAHIPDAINIPFGPTLPTWAGWVLPYDRPTLIVLDRPEQMHEVTTHLLRVGFDDIQGYLEGGMDAWEVSGYPLEKSSTLSVHSLNKQLGEVTVLDVRTEKEWNGGHIEGAIHIHGGKLQENFSLVPHEKPVVVICGSGYRASIAASFLKREGYKDVANVLGGMTAWNAAGFSVEKSDGSDNSGCRTSETATTCS</sequence>
<dbReference type="Pfam" id="PF00753">
    <property type="entry name" value="Lactamase_B"/>
    <property type="match status" value="1"/>
</dbReference>
<evidence type="ECO:0000256" key="2">
    <source>
        <dbReference type="SAM" id="MobiDB-lite"/>
    </source>
</evidence>
<dbReference type="FunFam" id="3.60.15.10:FF:000030">
    <property type="entry name" value="Metallo-beta-lactamase family protein"/>
    <property type="match status" value="1"/>
</dbReference>
<evidence type="ECO:0000313" key="5">
    <source>
        <dbReference type="Proteomes" id="UP000323917"/>
    </source>
</evidence>
<dbReference type="EMBL" id="CP042913">
    <property type="protein sequence ID" value="QEG33828.1"/>
    <property type="molecule type" value="Genomic_DNA"/>
</dbReference>
<evidence type="ECO:0000313" key="4">
    <source>
        <dbReference type="EMBL" id="QEG33828.1"/>
    </source>
</evidence>
<reference evidence="4 5" key="1">
    <citation type="submission" date="2019-08" db="EMBL/GenBank/DDBJ databases">
        <title>Deep-cultivation of Planctomycetes and their phenomic and genomic characterization uncovers novel biology.</title>
        <authorList>
            <person name="Wiegand S."/>
            <person name="Jogler M."/>
            <person name="Boedeker C."/>
            <person name="Pinto D."/>
            <person name="Vollmers J."/>
            <person name="Rivas-Marin E."/>
            <person name="Kohn T."/>
            <person name="Peeters S.H."/>
            <person name="Heuer A."/>
            <person name="Rast P."/>
            <person name="Oberbeckmann S."/>
            <person name="Bunk B."/>
            <person name="Jeske O."/>
            <person name="Meyerdierks A."/>
            <person name="Storesund J.E."/>
            <person name="Kallscheuer N."/>
            <person name="Luecker S."/>
            <person name="Lage O.M."/>
            <person name="Pohl T."/>
            <person name="Merkel B.J."/>
            <person name="Hornburger P."/>
            <person name="Mueller R.-W."/>
            <person name="Bruemmer F."/>
            <person name="Labrenz M."/>
            <person name="Spormann A.M."/>
            <person name="Op den Camp H."/>
            <person name="Overmann J."/>
            <person name="Amann R."/>
            <person name="Jetten M.S.M."/>
            <person name="Mascher T."/>
            <person name="Medema M.H."/>
            <person name="Devos D.P."/>
            <person name="Kaster A.-K."/>
            <person name="Ovreas L."/>
            <person name="Rohde M."/>
            <person name="Galperin M.Y."/>
            <person name="Jogler C."/>
        </authorList>
    </citation>
    <scope>NUCLEOTIDE SEQUENCE [LARGE SCALE GENOMIC DNA]</scope>
    <source>
        <strain evidence="4 5">Pr1d</strain>
    </source>
</reference>
<dbReference type="CDD" id="cd00158">
    <property type="entry name" value="RHOD"/>
    <property type="match status" value="1"/>
</dbReference>
<dbReference type="GO" id="GO:0070813">
    <property type="term" value="P:hydrogen sulfide metabolic process"/>
    <property type="evidence" value="ECO:0007669"/>
    <property type="project" value="TreeGrafter"/>
</dbReference>
<feature type="domain" description="Rhodanese" evidence="3">
    <location>
        <begin position="377"/>
        <end position="465"/>
    </location>
</feature>
<dbReference type="OrthoDB" id="9784009at2"/>
<gene>
    <name evidence="4" type="primary">blh_1</name>
    <name evidence="4" type="ORF">Pr1d_10980</name>
</gene>
<dbReference type="Gene3D" id="3.60.15.10">
    <property type="entry name" value="Ribonuclease Z/Hydroxyacylglutathione hydrolase-like"/>
    <property type="match status" value="1"/>
</dbReference>
<feature type="compositionally biased region" description="Polar residues" evidence="2">
    <location>
        <begin position="469"/>
        <end position="484"/>
    </location>
</feature>
<dbReference type="PANTHER" id="PTHR43084">
    <property type="entry name" value="PERSULFIDE DIOXYGENASE ETHE1"/>
    <property type="match status" value="1"/>
</dbReference>
<keyword evidence="4" id="KW-0378">Hydrolase</keyword>
<dbReference type="CDD" id="cd07724">
    <property type="entry name" value="POD-like_MBL-fold"/>
    <property type="match status" value="1"/>
</dbReference>
<protein>
    <submittedName>
        <fullName evidence="4">Beta-lactamase hydrolase-like protein</fullName>
        <ecNumber evidence="4">3.-.-.-</ecNumber>
    </submittedName>
</protein>
<dbReference type="KEGG" id="bgok:Pr1d_10980"/>
<accession>A0A5B9Q474</accession>
<dbReference type="InterPro" id="IPR001279">
    <property type="entry name" value="Metallo-B-lactamas"/>
</dbReference>